<accession>A0A3N4M0B1</accession>
<dbReference type="Proteomes" id="UP000267821">
    <property type="component" value="Unassembled WGS sequence"/>
</dbReference>
<evidence type="ECO:0008006" key="4">
    <source>
        <dbReference type="Google" id="ProtNLM"/>
    </source>
</evidence>
<dbReference type="OrthoDB" id="437973at2759"/>
<evidence type="ECO:0000313" key="3">
    <source>
        <dbReference type="Proteomes" id="UP000267821"/>
    </source>
</evidence>
<evidence type="ECO:0000313" key="2">
    <source>
        <dbReference type="EMBL" id="RPB28467.1"/>
    </source>
</evidence>
<dbReference type="InParanoid" id="A0A3N4M0B1"/>
<reference evidence="2 3" key="1">
    <citation type="journal article" date="2018" name="Nat. Ecol. Evol.">
        <title>Pezizomycetes genomes reveal the molecular basis of ectomycorrhizal truffle lifestyle.</title>
        <authorList>
            <person name="Murat C."/>
            <person name="Payen T."/>
            <person name="Noel B."/>
            <person name="Kuo A."/>
            <person name="Morin E."/>
            <person name="Chen J."/>
            <person name="Kohler A."/>
            <person name="Krizsan K."/>
            <person name="Balestrini R."/>
            <person name="Da Silva C."/>
            <person name="Montanini B."/>
            <person name="Hainaut M."/>
            <person name="Levati E."/>
            <person name="Barry K.W."/>
            <person name="Belfiori B."/>
            <person name="Cichocki N."/>
            <person name="Clum A."/>
            <person name="Dockter R.B."/>
            <person name="Fauchery L."/>
            <person name="Guy J."/>
            <person name="Iotti M."/>
            <person name="Le Tacon F."/>
            <person name="Lindquist E.A."/>
            <person name="Lipzen A."/>
            <person name="Malagnac F."/>
            <person name="Mello A."/>
            <person name="Molinier V."/>
            <person name="Miyauchi S."/>
            <person name="Poulain J."/>
            <person name="Riccioni C."/>
            <person name="Rubini A."/>
            <person name="Sitrit Y."/>
            <person name="Splivallo R."/>
            <person name="Traeger S."/>
            <person name="Wang M."/>
            <person name="Zifcakova L."/>
            <person name="Wipf D."/>
            <person name="Zambonelli A."/>
            <person name="Paolocci F."/>
            <person name="Nowrousian M."/>
            <person name="Ottonello S."/>
            <person name="Baldrian P."/>
            <person name="Spatafora J.W."/>
            <person name="Henrissat B."/>
            <person name="Nagy L.G."/>
            <person name="Aury J.M."/>
            <person name="Wincker P."/>
            <person name="Grigoriev I.V."/>
            <person name="Bonfante P."/>
            <person name="Martin F.M."/>
        </authorList>
    </citation>
    <scope>NUCLEOTIDE SEQUENCE [LARGE SCALE GENOMIC DNA]</scope>
    <source>
        <strain evidence="2 3">ATCC MYA-4762</strain>
    </source>
</reference>
<name>A0A3N4M0B1_9PEZI</name>
<dbReference type="AlphaFoldDB" id="A0A3N4M0B1"/>
<dbReference type="Pfam" id="PF13917">
    <property type="entry name" value="zf-CCHC_3"/>
    <property type="match status" value="1"/>
</dbReference>
<feature type="compositionally biased region" description="Low complexity" evidence="1">
    <location>
        <begin position="9"/>
        <end position="19"/>
    </location>
</feature>
<feature type="compositionally biased region" description="Basic and acidic residues" evidence="1">
    <location>
        <begin position="70"/>
        <end position="96"/>
    </location>
</feature>
<protein>
    <recommendedName>
        <fullName evidence="4">Zinc knuckle-domain-containing protein</fullName>
    </recommendedName>
</protein>
<feature type="region of interest" description="Disordered" evidence="1">
    <location>
        <begin position="1"/>
        <end position="23"/>
    </location>
</feature>
<gene>
    <name evidence="2" type="ORF">L211DRAFT_833431</name>
</gene>
<dbReference type="PANTHER" id="PTHR13491">
    <property type="entry name" value="ZCCHC10 PROTEIN"/>
    <property type="match status" value="1"/>
</dbReference>
<feature type="region of interest" description="Disordered" evidence="1">
    <location>
        <begin position="44"/>
        <end position="235"/>
    </location>
</feature>
<sequence length="235" mass="26556">MNRHRGTWSSAVSSKASSSTTCQKCLKKGHYSYECKVSNIERPYISRPSRTQQLFDPNVRQKLTMAAPPEEPKNNLTRREGIADEILAQKESDRRTGNKRRRESPSVSPVRRSRRSPSVSSVSSYSSISSGRSPSPSRHSTSRKARSPSPRAASPDRRVRRRYRNSPSPEHGRGRRLSPVDQRRRSRSRSSAPSRRTPLPASHQQHSAPQRKERSLSPYGRRLAMTRAMGRANGS</sequence>
<keyword evidence="3" id="KW-1185">Reference proteome</keyword>
<dbReference type="InterPro" id="IPR039715">
    <property type="entry name" value="ZCCHC10"/>
</dbReference>
<evidence type="ECO:0000256" key="1">
    <source>
        <dbReference type="SAM" id="MobiDB-lite"/>
    </source>
</evidence>
<dbReference type="EMBL" id="ML121529">
    <property type="protein sequence ID" value="RPB28467.1"/>
    <property type="molecule type" value="Genomic_DNA"/>
</dbReference>
<organism evidence="2 3">
    <name type="scientific">Terfezia boudieri ATCC MYA-4762</name>
    <dbReference type="NCBI Taxonomy" id="1051890"/>
    <lineage>
        <taxon>Eukaryota</taxon>
        <taxon>Fungi</taxon>
        <taxon>Dikarya</taxon>
        <taxon>Ascomycota</taxon>
        <taxon>Pezizomycotina</taxon>
        <taxon>Pezizomycetes</taxon>
        <taxon>Pezizales</taxon>
        <taxon>Pezizaceae</taxon>
        <taxon>Terfezia</taxon>
    </lineage>
</organism>
<feature type="compositionally biased region" description="Low complexity" evidence="1">
    <location>
        <begin position="105"/>
        <end position="139"/>
    </location>
</feature>
<proteinExistence type="predicted"/>
<dbReference type="PANTHER" id="PTHR13491:SF0">
    <property type="entry name" value="ZINC FINGER CCHC DOMAIN-CONTAINING PROTEIN 10"/>
    <property type="match status" value="1"/>
</dbReference>